<dbReference type="InterPro" id="IPR032720">
    <property type="entry name" value="Cys_rich_CWC"/>
</dbReference>
<dbReference type="Pfam" id="PF14375">
    <property type="entry name" value="Cys_rich_CWC"/>
    <property type="match status" value="1"/>
</dbReference>
<name>A0A2N0U425_9FLAO</name>
<evidence type="ECO:0000313" key="2">
    <source>
        <dbReference type="Proteomes" id="UP000232673"/>
    </source>
</evidence>
<dbReference type="AlphaFoldDB" id="A0A2N0U425"/>
<keyword evidence="2" id="KW-1185">Reference proteome</keyword>
<evidence type="ECO:0000313" key="1">
    <source>
        <dbReference type="EMBL" id="PKD21656.1"/>
    </source>
</evidence>
<accession>A0A2N0U425</accession>
<comment type="caution">
    <text evidence="1">The sequence shown here is derived from an EMBL/GenBank/DDBJ whole genome shotgun (WGS) entry which is preliminary data.</text>
</comment>
<dbReference type="OrthoDB" id="9800168at2"/>
<proteinExistence type="predicted"/>
<dbReference type="RefSeq" id="WP_079711460.1">
    <property type="nucleotide sequence ID" value="NZ_FUZC01000001.1"/>
</dbReference>
<reference evidence="1 2" key="1">
    <citation type="submission" date="2015-10" db="EMBL/GenBank/DDBJ databases">
        <title>Draft genome sequence of Salegentibacter salinarum KCTC 12975.</title>
        <authorList>
            <person name="Lin W."/>
            <person name="Zheng Q."/>
        </authorList>
    </citation>
    <scope>NUCLEOTIDE SEQUENCE [LARGE SCALE GENOMIC DNA]</scope>
    <source>
        <strain evidence="1 2">KCTC 12975</strain>
    </source>
</reference>
<sequence>MKHEEKYCPRCKTAFECKVGSIQLCQCADIKLDNEELEYIRDLYENCLCASCMKELKTEFHNRNYQDKLKNILGVFYRSPKNQK</sequence>
<protein>
    <recommendedName>
        <fullName evidence="3">Cysteine-rich CWC</fullName>
    </recommendedName>
</protein>
<organism evidence="1 2">
    <name type="scientific">Salegentibacter salinarum</name>
    <dbReference type="NCBI Taxonomy" id="447422"/>
    <lineage>
        <taxon>Bacteria</taxon>
        <taxon>Pseudomonadati</taxon>
        <taxon>Bacteroidota</taxon>
        <taxon>Flavobacteriia</taxon>
        <taxon>Flavobacteriales</taxon>
        <taxon>Flavobacteriaceae</taxon>
        <taxon>Salegentibacter</taxon>
    </lineage>
</organism>
<gene>
    <name evidence="1" type="ORF">APR41_01330</name>
</gene>
<evidence type="ECO:0008006" key="3">
    <source>
        <dbReference type="Google" id="ProtNLM"/>
    </source>
</evidence>
<dbReference type="EMBL" id="LKTS01000001">
    <property type="protein sequence ID" value="PKD21656.1"/>
    <property type="molecule type" value="Genomic_DNA"/>
</dbReference>
<dbReference type="STRING" id="447422.SAMN05660903_00299"/>
<dbReference type="Proteomes" id="UP000232673">
    <property type="component" value="Unassembled WGS sequence"/>
</dbReference>